<gene>
    <name evidence="1" type="primary">90</name>
    <name evidence="1" type="ORF">SEA_BOOMERJR_90</name>
</gene>
<name>A0A411CFT7_9CAUD</name>
<sequence length="116" mass="13369">MMTTPNEENPLILISRISEFQEIHEFMEDEDLDKALHYVIKLMMKPDVQNPLKAQQLIIQLQAFAAKFAMLATIYSTIKKDRAGTPNNNKKNIYYTAAAELDKVVQSLKYSFKTQV</sequence>
<evidence type="ECO:0000313" key="2">
    <source>
        <dbReference type="Proteomes" id="UP000290874"/>
    </source>
</evidence>
<reference evidence="1 2" key="1">
    <citation type="submission" date="2019-01" db="EMBL/GenBank/DDBJ databases">
        <authorList>
            <person name="Harback M.R."/>
            <person name="Lyon D.B."/>
            <person name="Yucebas K."/>
            <person name="Mousa M."/>
            <person name="Kling S."/>
            <person name="Yavner J."/>
            <person name="Shaffer C.D."/>
            <person name="Weston-Hafer K.A."/>
            <person name="Garlena R.A."/>
            <person name="Russell D.A."/>
            <person name="Pope W.H."/>
            <person name="Jacobs-Sera D."/>
            <person name="Hendrix R.W."/>
            <person name="Hatfull G.F."/>
        </authorList>
    </citation>
    <scope>NUCLEOTIDE SEQUENCE [LARGE SCALE GENOMIC DNA]</scope>
</reference>
<dbReference type="EMBL" id="MK359351">
    <property type="protein sequence ID" value="QAY12741.1"/>
    <property type="molecule type" value="Genomic_DNA"/>
</dbReference>
<evidence type="ECO:0000313" key="1">
    <source>
        <dbReference type="EMBL" id="QAY12741.1"/>
    </source>
</evidence>
<accession>A0A411CFT7</accession>
<protein>
    <submittedName>
        <fullName evidence="1">Uncharacterized protein</fullName>
    </submittedName>
</protein>
<proteinExistence type="predicted"/>
<organism evidence="1 2">
    <name type="scientific">Streptomyces phage BoomerJR</name>
    <dbReference type="NCBI Taxonomy" id="2502449"/>
    <lineage>
        <taxon>Viruses</taxon>
        <taxon>Duplodnaviria</taxon>
        <taxon>Heunggongvirae</taxon>
        <taxon>Uroviricota</taxon>
        <taxon>Caudoviricetes</taxon>
        <taxon>Stanwilliamsviridae</taxon>
        <taxon>Boydwoodruffvirinae</taxon>
        <taxon>Karimacvirus</taxon>
        <taxon>Karimacvirus yaboi</taxon>
        <taxon>Streptomyces virus Yaboi</taxon>
    </lineage>
</organism>
<dbReference type="Proteomes" id="UP000290874">
    <property type="component" value="Segment"/>
</dbReference>